<dbReference type="Gene3D" id="3.40.50.1010">
    <property type="entry name" value="5'-nuclease"/>
    <property type="match status" value="1"/>
</dbReference>
<keyword evidence="1" id="KW-0175">Coiled coil</keyword>
<sequence length="134" mass="15994">MIFLDANFLINFYVKTNKDYERANELMEEMKNKERIISNLVIMEVITVMNVKLKQDHYLVSKVYKELNENYKVIIDNDFYGNGFEILTKQMKKNKRRIPLFDSVYIALMRELGIKKIATFDNHFDNIIGIIRVC</sequence>
<evidence type="ECO:0000313" key="4">
    <source>
        <dbReference type="Proteomes" id="UP000077275"/>
    </source>
</evidence>
<reference evidence="3 4" key="1">
    <citation type="submission" date="2016-04" db="EMBL/GenBank/DDBJ databases">
        <title>Genome sequence of Methanobrevibacter cuticularis DSM 11139.</title>
        <authorList>
            <person name="Poehlein A."/>
            <person name="Seedorf H."/>
            <person name="Daniel R."/>
        </authorList>
    </citation>
    <scope>NUCLEOTIDE SEQUENCE [LARGE SCALE GENOMIC DNA]</scope>
    <source>
        <strain evidence="3 4">DSM 11139</strain>
    </source>
</reference>
<dbReference type="InterPro" id="IPR039018">
    <property type="entry name" value="VapC20-like"/>
</dbReference>
<dbReference type="InterPro" id="IPR029060">
    <property type="entry name" value="PIN-like_dom_sf"/>
</dbReference>
<feature type="domain" description="PIN" evidence="2">
    <location>
        <begin position="2"/>
        <end position="127"/>
    </location>
</feature>
<dbReference type="InterPro" id="IPR002716">
    <property type="entry name" value="PIN_dom"/>
</dbReference>
<keyword evidence="3" id="KW-0378">Hydrolase</keyword>
<dbReference type="GO" id="GO:0016075">
    <property type="term" value="P:rRNA catabolic process"/>
    <property type="evidence" value="ECO:0007669"/>
    <property type="project" value="TreeGrafter"/>
</dbReference>
<accession>A0A166FCJ6</accession>
<dbReference type="CDD" id="cd09854">
    <property type="entry name" value="PIN_VapC-like"/>
    <property type="match status" value="1"/>
</dbReference>
<dbReference type="OrthoDB" id="41298at2157"/>
<dbReference type="GO" id="GO:0004521">
    <property type="term" value="F:RNA endonuclease activity"/>
    <property type="evidence" value="ECO:0007669"/>
    <property type="project" value="InterPro"/>
</dbReference>
<dbReference type="EMBL" id="LWMW01000033">
    <property type="protein sequence ID" value="KZX17535.1"/>
    <property type="molecule type" value="Genomic_DNA"/>
</dbReference>
<evidence type="ECO:0000259" key="2">
    <source>
        <dbReference type="Pfam" id="PF01850"/>
    </source>
</evidence>
<evidence type="ECO:0000256" key="1">
    <source>
        <dbReference type="SAM" id="Coils"/>
    </source>
</evidence>
<protein>
    <submittedName>
        <fullName evidence="3">tRNA(FMet)-specific endonuclease VapC</fullName>
    </submittedName>
</protein>
<keyword evidence="4" id="KW-1185">Reference proteome</keyword>
<feature type="coiled-coil region" evidence="1">
    <location>
        <begin position="13"/>
        <end position="43"/>
    </location>
</feature>
<dbReference type="PANTHER" id="PTHR42188">
    <property type="entry name" value="23S RRNA-SPECIFIC ENDONUCLEASE VAPC20"/>
    <property type="match status" value="1"/>
</dbReference>
<dbReference type="PANTHER" id="PTHR42188:SF1">
    <property type="entry name" value="23S RRNA-SPECIFIC ENDONUCLEASE VAPC20"/>
    <property type="match status" value="1"/>
</dbReference>
<dbReference type="RefSeq" id="WP_067257665.1">
    <property type="nucleotide sequence ID" value="NZ_LWMW01000033.1"/>
</dbReference>
<organism evidence="3 4">
    <name type="scientific">Methanobrevibacter cuticularis</name>
    <dbReference type="NCBI Taxonomy" id="47311"/>
    <lineage>
        <taxon>Archaea</taxon>
        <taxon>Methanobacteriati</taxon>
        <taxon>Methanobacteriota</taxon>
        <taxon>Methanomada group</taxon>
        <taxon>Methanobacteria</taxon>
        <taxon>Methanobacteriales</taxon>
        <taxon>Methanobacteriaceae</taxon>
        <taxon>Methanobrevibacter</taxon>
    </lineage>
</organism>
<keyword evidence="3" id="KW-0255">Endonuclease</keyword>
<comment type="caution">
    <text evidence="3">The sequence shown here is derived from an EMBL/GenBank/DDBJ whole genome shotgun (WGS) entry which is preliminary data.</text>
</comment>
<name>A0A166FCJ6_9EURY</name>
<dbReference type="PATRIC" id="fig|47311.3.peg.226"/>
<dbReference type="Proteomes" id="UP000077275">
    <property type="component" value="Unassembled WGS sequence"/>
</dbReference>
<evidence type="ECO:0000313" key="3">
    <source>
        <dbReference type="EMBL" id="KZX17535.1"/>
    </source>
</evidence>
<dbReference type="Pfam" id="PF01850">
    <property type="entry name" value="PIN"/>
    <property type="match status" value="1"/>
</dbReference>
<dbReference type="AlphaFoldDB" id="A0A166FCJ6"/>
<keyword evidence="3" id="KW-0540">Nuclease</keyword>
<dbReference type="SUPFAM" id="SSF88723">
    <property type="entry name" value="PIN domain-like"/>
    <property type="match status" value="1"/>
</dbReference>
<proteinExistence type="predicted"/>
<gene>
    <name evidence="3" type="primary">vapC_2</name>
    <name evidence="3" type="ORF">MBCUT_02100</name>
</gene>